<evidence type="ECO:0000256" key="2">
    <source>
        <dbReference type="ARBA" id="ARBA00005278"/>
    </source>
</evidence>
<evidence type="ECO:0000256" key="4">
    <source>
        <dbReference type="PIRNR" id="PIRNR005690"/>
    </source>
</evidence>
<reference evidence="6" key="1">
    <citation type="submission" date="2018-12" db="EMBL/GenBank/DDBJ databases">
        <authorList>
            <person name="Sun L."/>
            <person name="Chen Z."/>
        </authorList>
    </citation>
    <scope>NUCLEOTIDE SEQUENCE [LARGE SCALE GENOMIC DNA]</scope>
    <source>
        <strain evidence="6">3-2-2</strain>
    </source>
</reference>
<gene>
    <name evidence="6" type="ORF">D4T97_012035</name>
</gene>
<organism evidence="6 7">
    <name type="scientific">Siminovitchia acidinfaciens</name>
    <dbReference type="NCBI Taxonomy" id="2321395"/>
    <lineage>
        <taxon>Bacteria</taxon>
        <taxon>Bacillati</taxon>
        <taxon>Bacillota</taxon>
        <taxon>Bacilli</taxon>
        <taxon>Bacillales</taxon>
        <taxon>Bacillaceae</taxon>
        <taxon>Siminovitchia</taxon>
    </lineage>
</organism>
<dbReference type="Pfam" id="PF03323">
    <property type="entry name" value="GerA"/>
    <property type="match status" value="1"/>
</dbReference>
<feature type="transmembrane region" description="Helical" evidence="5">
    <location>
        <begin position="374"/>
        <end position="393"/>
    </location>
</feature>
<dbReference type="InterPro" id="IPR004995">
    <property type="entry name" value="Spore_Ger"/>
</dbReference>
<comment type="caution">
    <text evidence="6">The sequence shown here is derived from an EMBL/GenBank/DDBJ whole genome shotgun (WGS) entry which is preliminary data.</text>
</comment>
<feature type="transmembrane region" description="Helical" evidence="5">
    <location>
        <begin position="399"/>
        <end position="418"/>
    </location>
</feature>
<evidence type="ECO:0000256" key="1">
    <source>
        <dbReference type="ARBA" id="ARBA00004141"/>
    </source>
</evidence>
<evidence type="ECO:0000313" key="7">
    <source>
        <dbReference type="Proteomes" id="UP000287156"/>
    </source>
</evidence>
<comment type="similarity">
    <text evidence="2 4">Belongs to the GerABKA family.</text>
</comment>
<dbReference type="GO" id="GO:0009847">
    <property type="term" value="P:spore germination"/>
    <property type="evidence" value="ECO:0007669"/>
    <property type="project" value="UniProtKB-UniRule"/>
</dbReference>
<dbReference type="AlphaFoldDB" id="A0A429Y020"/>
<sequence>MALFKKTKSPTQDKQDKKDFFTTDLLANVNKLKEAFCYPANNALKLRNLHLPCYKKDITLLFVEGTVDTNLIDTHVVKPLLEEKTDSSIQESALITSLIKSVLTTANAKEVKTIQDAAKDMVNGNTVIIIENLDAAISVETTGFEKRSIAEPTAETVIKGPKAAFIESAATNRSLIRNLIRDPKLMTETVTIGERAPQPVSVMYMQGLADSKTIEKVKNRIQEIKTDIVLTLSNLEQHIEERPYSIFPSTLTTERPDRAASFLMEGHIVLVMENSPDVLIVPVTFWSLFHTVEDQYLRMPYGNFIRMIRLLSLLIALFTPALYIAITTFHAEMLPTDLMLAIAATREKMPFPVIMEIIIMEVTFEILREAGVRVPSTLGPTIGIVGALILGQAAVEANIVSPSLVIVVAVTGLASFTIPDVSLNIAIRMLRFVLLLAANFLGFFGMSIFLGFFIAYFVSIKSFGVPFFAPLSPHFPSSKDMLIRPPVWKQWLRPFSMSPKDQTRASKPEGNAES</sequence>
<evidence type="ECO:0000313" key="6">
    <source>
        <dbReference type="EMBL" id="RST74385.1"/>
    </source>
</evidence>
<evidence type="ECO:0000256" key="3">
    <source>
        <dbReference type="ARBA" id="ARBA00023136"/>
    </source>
</evidence>
<evidence type="ECO:0000256" key="5">
    <source>
        <dbReference type="SAM" id="Phobius"/>
    </source>
</evidence>
<dbReference type="RefSeq" id="WP_126050971.1">
    <property type="nucleotide sequence ID" value="NZ_QYTV02000004.1"/>
</dbReference>
<dbReference type="InterPro" id="IPR050768">
    <property type="entry name" value="UPF0353/GerABKA_families"/>
</dbReference>
<name>A0A429Y020_9BACI</name>
<keyword evidence="5" id="KW-0812">Transmembrane</keyword>
<dbReference type="PANTHER" id="PTHR22550">
    <property type="entry name" value="SPORE GERMINATION PROTEIN"/>
    <property type="match status" value="1"/>
</dbReference>
<keyword evidence="7" id="KW-1185">Reference proteome</keyword>
<comment type="subcellular location">
    <subcellularLocation>
        <location evidence="4">Cell membrane</location>
    </subcellularLocation>
    <subcellularLocation>
        <location evidence="1">Membrane</location>
        <topology evidence="1">Multi-pass membrane protein</topology>
    </subcellularLocation>
</comment>
<feature type="transmembrane region" description="Helical" evidence="5">
    <location>
        <begin position="308"/>
        <end position="329"/>
    </location>
</feature>
<proteinExistence type="inferred from homology"/>
<dbReference type="PANTHER" id="PTHR22550:SF5">
    <property type="entry name" value="LEUCINE ZIPPER PROTEIN 4"/>
    <property type="match status" value="1"/>
</dbReference>
<dbReference type="Proteomes" id="UP000287156">
    <property type="component" value="Unassembled WGS sequence"/>
</dbReference>
<accession>A0A429Y020</accession>
<keyword evidence="5" id="KW-1133">Transmembrane helix</keyword>
<dbReference type="OrthoDB" id="9772630at2"/>
<keyword evidence="3 4" id="KW-0472">Membrane</keyword>
<dbReference type="GO" id="GO:0005886">
    <property type="term" value="C:plasma membrane"/>
    <property type="evidence" value="ECO:0007669"/>
    <property type="project" value="UniProtKB-SubCell"/>
</dbReference>
<feature type="transmembrane region" description="Helical" evidence="5">
    <location>
        <begin position="430"/>
        <end position="458"/>
    </location>
</feature>
<dbReference type="PIRSF" id="PIRSF005690">
    <property type="entry name" value="GerBA"/>
    <property type="match status" value="1"/>
</dbReference>
<dbReference type="EMBL" id="QYTV02000004">
    <property type="protein sequence ID" value="RST74385.1"/>
    <property type="molecule type" value="Genomic_DNA"/>
</dbReference>
<protein>
    <submittedName>
        <fullName evidence="6">Spore germination protein</fullName>
    </submittedName>
</protein>